<accession>A0A4R5C1A6</accession>
<comment type="caution">
    <text evidence="1">The sequence shown here is derived from an EMBL/GenBank/DDBJ whole genome shotgun (WGS) entry which is preliminary data.</text>
</comment>
<gene>
    <name evidence="1" type="ORF">E1202_07960</name>
</gene>
<evidence type="ECO:0000313" key="2">
    <source>
        <dbReference type="Proteomes" id="UP000294723"/>
    </source>
</evidence>
<name>A0A4R5C1A6_9PSEU</name>
<organism evidence="1 2">
    <name type="scientific">Saccharopolyspora karakumensis</name>
    <dbReference type="NCBI Taxonomy" id="2530386"/>
    <lineage>
        <taxon>Bacteria</taxon>
        <taxon>Bacillati</taxon>
        <taxon>Actinomycetota</taxon>
        <taxon>Actinomycetes</taxon>
        <taxon>Pseudonocardiales</taxon>
        <taxon>Pseudonocardiaceae</taxon>
        <taxon>Saccharopolyspora</taxon>
    </lineage>
</organism>
<proteinExistence type="predicted"/>
<keyword evidence="2" id="KW-1185">Reference proteome</keyword>
<evidence type="ECO:0000313" key="1">
    <source>
        <dbReference type="EMBL" id="TDD90554.1"/>
    </source>
</evidence>
<sequence length="60" mass="6244">MAQFDSTARARRRDLAETLEVAVSASRTAVDSRFCPGTAPVRSDRVAAASHIALGISGGI</sequence>
<reference evidence="1 2" key="1">
    <citation type="submission" date="2019-03" db="EMBL/GenBank/DDBJ databases">
        <title>Draft genome sequences of novel Actinobacteria.</title>
        <authorList>
            <person name="Sahin N."/>
            <person name="Ay H."/>
            <person name="Saygin H."/>
        </authorList>
    </citation>
    <scope>NUCLEOTIDE SEQUENCE [LARGE SCALE GENOMIC DNA]</scope>
    <source>
        <strain evidence="1 2">5K548</strain>
    </source>
</reference>
<dbReference type="Proteomes" id="UP000294723">
    <property type="component" value="Unassembled WGS sequence"/>
</dbReference>
<dbReference type="AlphaFoldDB" id="A0A4R5C1A6"/>
<dbReference type="Gene3D" id="3.40.50.1220">
    <property type="entry name" value="TPP-binding domain"/>
    <property type="match status" value="1"/>
</dbReference>
<protein>
    <submittedName>
        <fullName evidence="1">Uncharacterized protein</fullName>
    </submittedName>
</protein>
<dbReference type="EMBL" id="SMLA01000008">
    <property type="protein sequence ID" value="TDD90554.1"/>
    <property type="molecule type" value="Genomic_DNA"/>
</dbReference>